<dbReference type="PROSITE" id="PS51078">
    <property type="entry name" value="ICLR_ED"/>
    <property type="match status" value="1"/>
</dbReference>
<dbReference type="InterPro" id="IPR029016">
    <property type="entry name" value="GAF-like_dom_sf"/>
</dbReference>
<dbReference type="OrthoDB" id="6057486at2"/>
<dbReference type="PANTHER" id="PTHR30136:SF35">
    <property type="entry name" value="HTH-TYPE TRANSCRIPTIONAL REGULATOR RV1719"/>
    <property type="match status" value="1"/>
</dbReference>
<dbReference type="PANTHER" id="PTHR30136">
    <property type="entry name" value="HELIX-TURN-HELIX TRANSCRIPTIONAL REGULATOR, ICLR FAMILY"/>
    <property type="match status" value="1"/>
</dbReference>
<name>A0A4R1N4N3_9RHOB</name>
<evidence type="ECO:0000259" key="4">
    <source>
        <dbReference type="PROSITE" id="PS51077"/>
    </source>
</evidence>
<evidence type="ECO:0000313" key="6">
    <source>
        <dbReference type="EMBL" id="TCK99243.1"/>
    </source>
</evidence>
<evidence type="ECO:0000313" key="7">
    <source>
        <dbReference type="Proteomes" id="UP000295673"/>
    </source>
</evidence>
<accession>A0A4R1N4N3</accession>
<keyword evidence="3" id="KW-0804">Transcription</keyword>
<reference evidence="6 7" key="1">
    <citation type="submission" date="2019-03" db="EMBL/GenBank/DDBJ databases">
        <title>Genomic Encyclopedia of Archaeal and Bacterial Type Strains, Phase II (KMG-II): from individual species to whole genera.</title>
        <authorList>
            <person name="Goeker M."/>
        </authorList>
    </citation>
    <scope>NUCLEOTIDE SEQUENCE [LARGE SCALE GENOMIC DNA]</scope>
    <source>
        <strain evidence="6 7">DSM 26433</strain>
    </source>
</reference>
<dbReference type="InterPro" id="IPR036388">
    <property type="entry name" value="WH-like_DNA-bd_sf"/>
</dbReference>
<dbReference type="EMBL" id="SMGR01000005">
    <property type="protein sequence ID" value="TCK99243.1"/>
    <property type="molecule type" value="Genomic_DNA"/>
</dbReference>
<proteinExistence type="predicted"/>
<dbReference type="RefSeq" id="WP_132861870.1">
    <property type="nucleotide sequence ID" value="NZ_SMGR01000005.1"/>
</dbReference>
<dbReference type="InterPro" id="IPR011991">
    <property type="entry name" value="ArsR-like_HTH"/>
</dbReference>
<dbReference type="Gene3D" id="3.30.450.40">
    <property type="match status" value="1"/>
</dbReference>
<evidence type="ECO:0000256" key="1">
    <source>
        <dbReference type="ARBA" id="ARBA00023015"/>
    </source>
</evidence>
<dbReference type="PROSITE" id="PS51077">
    <property type="entry name" value="HTH_ICLR"/>
    <property type="match status" value="1"/>
</dbReference>
<evidence type="ECO:0000256" key="2">
    <source>
        <dbReference type="ARBA" id="ARBA00023125"/>
    </source>
</evidence>
<protein>
    <submittedName>
        <fullName evidence="6">IclR family transcriptional regulator</fullName>
    </submittedName>
</protein>
<feature type="domain" description="HTH iclR-type" evidence="4">
    <location>
        <begin position="7"/>
        <end position="69"/>
    </location>
</feature>
<organism evidence="6 7">
    <name type="scientific">Shimia isoporae</name>
    <dbReference type="NCBI Taxonomy" id="647720"/>
    <lineage>
        <taxon>Bacteria</taxon>
        <taxon>Pseudomonadati</taxon>
        <taxon>Pseudomonadota</taxon>
        <taxon>Alphaproteobacteria</taxon>
        <taxon>Rhodobacterales</taxon>
        <taxon>Roseobacteraceae</taxon>
    </lineage>
</organism>
<dbReference type="InterPro" id="IPR036390">
    <property type="entry name" value="WH_DNA-bd_sf"/>
</dbReference>
<dbReference type="GO" id="GO:0003677">
    <property type="term" value="F:DNA binding"/>
    <property type="evidence" value="ECO:0007669"/>
    <property type="project" value="UniProtKB-KW"/>
</dbReference>
<keyword evidence="1" id="KW-0805">Transcription regulation</keyword>
<dbReference type="InterPro" id="IPR014757">
    <property type="entry name" value="Tscrpt_reg_IclR_C"/>
</dbReference>
<dbReference type="GO" id="GO:0003700">
    <property type="term" value="F:DNA-binding transcription factor activity"/>
    <property type="evidence" value="ECO:0007669"/>
    <property type="project" value="TreeGrafter"/>
</dbReference>
<dbReference type="Gene3D" id="1.10.10.10">
    <property type="entry name" value="Winged helix-like DNA-binding domain superfamily/Winged helix DNA-binding domain"/>
    <property type="match status" value="1"/>
</dbReference>
<gene>
    <name evidence="6" type="ORF">BXY66_3744</name>
</gene>
<dbReference type="Pfam" id="PF01614">
    <property type="entry name" value="IclR_C"/>
    <property type="match status" value="1"/>
</dbReference>
<comment type="caution">
    <text evidence="6">The sequence shown here is derived from an EMBL/GenBank/DDBJ whole genome shotgun (WGS) entry which is preliminary data.</text>
</comment>
<dbReference type="GO" id="GO:0045892">
    <property type="term" value="P:negative regulation of DNA-templated transcription"/>
    <property type="evidence" value="ECO:0007669"/>
    <property type="project" value="TreeGrafter"/>
</dbReference>
<dbReference type="SMART" id="SM00346">
    <property type="entry name" value="HTH_ICLR"/>
    <property type="match status" value="1"/>
</dbReference>
<dbReference type="InterPro" id="IPR050707">
    <property type="entry name" value="HTH_MetabolicPath_Reg"/>
</dbReference>
<keyword evidence="2" id="KW-0238">DNA-binding</keyword>
<feature type="domain" description="IclR-ED" evidence="5">
    <location>
        <begin position="70"/>
        <end position="253"/>
    </location>
</feature>
<dbReference type="Pfam" id="PF09339">
    <property type="entry name" value="HTH_IclR"/>
    <property type="match status" value="1"/>
</dbReference>
<keyword evidence="7" id="KW-1185">Reference proteome</keyword>
<sequence length="255" mass="28391">MTETDRIPTNLRTLLILEVLGKSDQPMTATEINAALGLPKQTVHRLCATLEQNGFLTRLGKSKHYQVARRLRELGVGLLYNSRDHIVRRQILLDVAREVRETVNYVVPEDDGMSYLDRVEADWAFRIQLPIGTNVPFHCTASGKAFLASLAPVTRRKFVASLNLERMTNATHVTQDTLLAELKEITRLGYSMDREEFLEGMIAIAVPVKDPTGRFIAALAIHGPTQRASMQEATEKKEILQAAADRLGGALFPTA</sequence>
<evidence type="ECO:0000259" key="5">
    <source>
        <dbReference type="PROSITE" id="PS51078"/>
    </source>
</evidence>
<dbReference type="InterPro" id="IPR005471">
    <property type="entry name" value="Tscrpt_reg_IclR_N"/>
</dbReference>
<dbReference type="SUPFAM" id="SSF55781">
    <property type="entry name" value="GAF domain-like"/>
    <property type="match status" value="1"/>
</dbReference>
<evidence type="ECO:0000256" key="3">
    <source>
        <dbReference type="ARBA" id="ARBA00023163"/>
    </source>
</evidence>
<dbReference type="AlphaFoldDB" id="A0A4R1N4N3"/>
<dbReference type="Proteomes" id="UP000295673">
    <property type="component" value="Unassembled WGS sequence"/>
</dbReference>
<dbReference type="SUPFAM" id="SSF46785">
    <property type="entry name" value="Winged helix' DNA-binding domain"/>
    <property type="match status" value="1"/>
</dbReference>
<dbReference type="CDD" id="cd00090">
    <property type="entry name" value="HTH_ARSR"/>
    <property type="match status" value="1"/>
</dbReference>